<gene>
    <name evidence="1" type="ORF">METZ01_LOCUS72506</name>
</gene>
<proteinExistence type="predicted"/>
<protein>
    <submittedName>
        <fullName evidence="1">Uncharacterized protein</fullName>
    </submittedName>
</protein>
<accession>A0A381TUD1</accession>
<name>A0A381TUD1_9ZZZZ</name>
<dbReference type="EMBL" id="UINC01005183">
    <property type="protein sequence ID" value="SVA19652.1"/>
    <property type="molecule type" value="Genomic_DNA"/>
</dbReference>
<dbReference type="AlphaFoldDB" id="A0A381TUD1"/>
<sequence length="34" mass="3919">MKDKTFGAINKFKGAFKYVALDPEKTPKEKEETK</sequence>
<evidence type="ECO:0000313" key="1">
    <source>
        <dbReference type="EMBL" id="SVA19652.1"/>
    </source>
</evidence>
<reference evidence="1" key="1">
    <citation type="submission" date="2018-05" db="EMBL/GenBank/DDBJ databases">
        <authorList>
            <person name="Lanie J.A."/>
            <person name="Ng W.-L."/>
            <person name="Kazmierczak K.M."/>
            <person name="Andrzejewski T.M."/>
            <person name="Davidsen T.M."/>
            <person name="Wayne K.J."/>
            <person name="Tettelin H."/>
            <person name="Glass J.I."/>
            <person name="Rusch D."/>
            <person name="Podicherti R."/>
            <person name="Tsui H.-C.T."/>
            <person name="Winkler M.E."/>
        </authorList>
    </citation>
    <scope>NUCLEOTIDE SEQUENCE</scope>
</reference>
<organism evidence="1">
    <name type="scientific">marine metagenome</name>
    <dbReference type="NCBI Taxonomy" id="408172"/>
    <lineage>
        <taxon>unclassified sequences</taxon>
        <taxon>metagenomes</taxon>
        <taxon>ecological metagenomes</taxon>
    </lineage>
</organism>